<dbReference type="OrthoDB" id="10524401at2759"/>
<accession>A0A8X6KK50</accession>
<dbReference type="AlphaFoldDB" id="A0A8X6KK50"/>
<dbReference type="Proteomes" id="UP000887116">
    <property type="component" value="Unassembled WGS sequence"/>
</dbReference>
<evidence type="ECO:0000313" key="4">
    <source>
        <dbReference type="Proteomes" id="UP000887116"/>
    </source>
</evidence>
<sequence length="134" mass="15148">MAGAKVQPPGGPERISTPLAESVSPPERSAEPEKPDTPLEMVNPSLLMTGVKVELTPRPLITRCDKSTQTDSPTLHLKRLELGRRLMERKLECNNNFASRRIPLNRLFHKTLFCWCPTIILFLNWVVMDSSLNQ</sequence>
<protein>
    <submittedName>
        <fullName evidence="3">Uncharacterized protein</fullName>
    </submittedName>
</protein>
<name>A0A8X6KK50_TRICU</name>
<keyword evidence="4" id="KW-1185">Reference proteome</keyword>
<comment type="caution">
    <text evidence="3">The sequence shown here is derived from an EMBL/GenBank/DDBJ whole genome shotgun (WGS) entry which is preliminary data.</text>
</comment>
<keyword evidence="2" id="KW-0812">Transmembrane</keyword>
<dbReference type="EMBL" id="BMAO01031522">
    <property type="protein sequence ID" value="GFQ75661.1"/>
    <property type="molecule type" value="Genomic_DNA"/>
</dbReference>
<reference evidence="3" key="1">
    <citation type="submission" date="2020-07" db="EMBL/GenBank/DDBJ databases">
        <title>Multicomponent nature underlies the extraordinary mechanical properties of spider dragline silk.</title>
        <authorList>
            <person name="Kono N."/>
            <person name="Nakamura H."/>
            <person name="Mori M."/>
            <person name="Yoshida Y."/>
            <person name="Ohtoshi R."/>
            <person name="Malay A.D."/>
            <person name="Moran D.A.P."/>
            <person name="Tomita M."/>
            <person name="Numata K."/>
            <person name="Arakawa K."/>
        </authorList>
    </citation>
    <scope>NUCLEOTIDE SEQUENCE</scope>
</reference>
<evidence type="ECO:0000313" key="3">
    <source>
        <dbReference type="EMBL" id="GFQ75661.1"/>
    </source>
</evidence>
<keyword evidence="2" id="KW-0472">Membrane</keyword>
<gene>
    <name evidence="3" type="ORF">TNCT_419551</name>
</gene>
<evidence type="ECO:0000256" key="1">
    <source>
        <dbReference type="SAM" id="MobiDB-lite"/>
    </source>
</evidence>
<feature type="compositionally biased region" description="Basic and acidic residues" evidence="1">
    <location>
        <begin position="28"/>
        <end position="37"/>
    </location>
</feature>
<feature type="region of interest" description="Disordered" evidence="1">
    <location>
        <begin position="1"/>
        <end position="41"/>
    </location>
</feature>
<proteinExistence type="predicted"/>
<evidence type="ECO:0000256" key="2">
    <source>
        <dbReference type="SAM" id="Phobius"/>
    </source>
</evidence>
<feature type="transmembrane region" description="Helical" evidence="2">
    <location>
        <begin position="107"/>
        <end position="127"/>
    </location>
</feature>
<organism evidence="3 4">
    <name type="scientific">Trichonephila clavata</name>
    <name type="common">Joro spider</name>
    <name type="synonym">Nephila clavata</name>
    <dbReference type="NCBI Taxonomy" id="2740835"/>
    <lineage>
        <taxon>Eukaryota</taxon>
        <taxon>Metazoa</taxon>
        <taxon>Ecdysozoa</taxon>
        <taxon>Arthropoda</taxon>
        <taxon>Chelicerata</taxon>
        <taxon>Arachnida</taxon>
        <taxon>Araneae</taxon>
        <taxon>Araneomorphae</taxon>
        <taxon>Entelegynae</taxon>
        <taxon>Araneoidea</taxon>
        <taxon>Nephilidae</taxon>
        <taxon>Trichonephila</taxon>
    </lineage>
</organism>
<keyword evidence="2" id="KW-1133">Transmembrane helix</keyword>